<dbReference type="EMBL" id="KN838562">
    <property type="protein sequence ID" value="KIK05196.1"/>
    <property type="molecule type" value="Genomic_DNA"/>
</dbReference>
<dbReference type="AlphaFoldDB" id="A0A0C9XJH3"/>
<sequence>MGQFLELAVVIRDSPGYIQLNYLFWWTLYSEVKYISNYFDVGPQLSTFTSLTTRVPKLVQRHL</sequence>
<proteinExistence type="predicted"/>
<protein>
    <submittedName>
        <fullName evidence="1">Uncharacterized protein</fullName>
    </submittedName>
</protein>
<gene>
    <name evidence="1" type="ORF">K443DRAFT_367540</name>
</gene>
<dbReference type="Proteomes" id="UP000054477">
    <property type="component" value="Unassembled WGS sequence"/>
</dbReference>
<organism evidence="1 2">
    <name type="scientific">Laccaria amethystina LaAM-08-1</name>
    <dbReference type="NCBI Taxonomy" id="1095629"/>
    <lineage>
        <taxon>Eukaryota</taxon>
        <taxon>Fungi</taxon>
        <taxon>Dikarya</taxon>
        <taxon>Basidiomycota</taxon>
        <taxon>Agaricomycotina</taxon>
        <taxon>Agaricomycetes</taxon>
        <taxon>Agaricomycetidae</taxon>
        <taxon>Agaricales</taxon>
        <taxon>Agaricineae</taxon>
        <taxon>Hydnangiaceae</taxon>
        <taxon>Laccaria</taxon>
    </lineage>
</organism>
<evidence type="ECO:0000313" key="1">
    <source>
        <dbReference type="EMBL" id="KIK05196.1"/>
    </source>
</evidence>
<dbReference type="HOGENOM" id="CLU_2886147_0_0_1"/>
<accession>A0A0C9XJH3</accession>
<name>A0A0C9XJH3_9AGAR</name>
<reference evidence="1 2" key="1">
    <citation type="submission" date="2014-04" db="EMBL/GenBank/DDBJ databases">
        <authorList>
            <consortium name="DOE Joint Genome Institute"/>
            <person name="Kuo A."/>
            <person name="Kohler A."/>
            <person name="Nagy L.G."/>
            <person name="Floudas D."/>
            <person name="Copeland A."/>
            <person name="Barry K.W."/>
            <person name="Cichocki N."/>
            <person name="Veneault-Fourrey C."/>
            <person name="LaButti K."/>
            <person name="Lindquist E.A."/>
            <person name="Lipzen A."/>
            <person name="Lundell T."/>
            <person name="Morin E."/>
            <person name="Murat C."/>
            <person name="Sun H."/>
            <person name="Tunlid A."/>
            <person name="Henrissat B."/>
            <person name="Grigoriev I.V."/>
            <person name="Hibbett D.S."/>
            <person name="Martin F."/>
            <person name="Nordberg H.P."/>
            <person name="Cantor M.N."/>
            <person name="Hua S.X."/>
        </authorList>
    </citation>
    <scope>NUCLEOTIDE SEQUENCE [LARGE SCALE GENOMIC DNA]</scope>
    <source>
        <strain evidence="1 2">LaAM-08-1</strain>
    </source>
</reference>
<keyword evidence="2" id="KW-1185">Reference proteome</keyword>
<reference evidence="2" key="2">
    <citation type="submission" date="2015-01" db="EMBL/GenBank/DDBJ databases">
        <title>Evolutionary Origins and Diversification of the Mycorrhizal Mutualists.</title>
        <authorList>
            <consortium name="DOE Joint Genome Institute"/>
            <consortium name="Mycorrhizal Genomics Consortium"/>
            <person name="Kohler A."/>
            <person name="Kuo A."/>
            <person name="Nagy L.G."/>
            <person name="Floudas D."/>
            <person name="Copeland A."/>
            <person name="Barry K.W."/>
            <person name="Cichocki N."/>
            <person name="Veneault-Fourrey C."/>
            <person name="LaButti K."/>
            <person name="Lindquist E.A."/>
            <person name="Lipzen A."/>
            <person name="Lundell T."/>
            <person name="Morin E."/>
            <person name="Murat C."/>
            <person name="Riley R."/>
            <person name="Ohm R."/>
            <person name="Sun H."/>
            <person name="Tunlid A."/>
            <person name="Henrissat B."/>
            <person name="Grigoriev I.V."/>
            <person name="Hibbett D.S."/>
            <person name="Martin F."/>
        </authorList>
    </citation>
    <scope>NUCLEOTIDE SEQUENCE [LARGE SCALE GENOMIC DNA]</scope>
    <source>
        <strain evidence="2">LaAM-08-1</strain>
    </source>
</reference>
<evidence type="ECO:0000313" key="2">
    <source>
        <dbReference type="Proteomes" id="UP000054477"/>
    </source>
</evidence>